<accession>A0A4Z1INP1</accession>
<dbReference type="Proteomes" id="UP000297452">
    <property type="component" value="Unassembled WGS sequence"/>
</dbReference>
<gene>
    <name evidence="1" type="ORF">BOTNAR_0105g00050</name>
</gene>
<reference evidence="1 2" key="1">
    <citation type="submission" date="2017-12" db="EMBL/GenBank/DDBJ databases">
        <title>Comparative genomics of Botrytis spp.</title>
        <authorList>
            <person name="Valero-Jimenez C.A."/>
            <person name="Tapia P."/>
            <person name="Veloso J."/>
            <person name="Silva-Moreno E."/>
            <person name="Staats M."/>
            <person name="Valdes J.H."/>
            <person name="Van Kan J.A.L."/>
        </authorList>
    </citation>
    <scope>NUCLEOTIDE SEQUENCE [LARGE SCALE GENOMIC DNA]</scope>
    <source>
        <strain evidence="1 2">MUCL2120</strain>
    </source>
</reference>
<proteinExistence type="predicted"/>
<evidence type="ECO:0000313" key="2">
    <source>
        <dbReference type="Proteomes" id="UP000297452"/>
    </source>
</evidence>
<protein>
    <submittedName>
        <fullName evidence="1">Uncharacterized protein</fullName>
    </submittedName>
</protein>
<sequence length="109" mass="11038">MFSAASTAGTNNGDIGAGQIDLACLERIPLQRNERVVRCVVGDLDFLRHGISARDRRVAGAERGAIHTLTARPAVETLAGKPVVAITCLAGCAIGVVVAGGAGDIGTGE</sequence>
<name>A0A4Z1INP1_9HELO</name>
<dbReference type="EMBL" id="PQXJ01000105">
    <property type="protein sequence ID" value="TGO63068.1"/>
    <property type="molecule type" value="Genomic_DNA"/>
</dbReference>
<organism evidence="1 2">
    <name type="scientific">Botryotinia narcissicola</name>
    <dbReference type="NCBI Taxonomy" id="278944"/>
    <lineage>
        <taxon>Eukaryota</taxon>
        <taxon>Fungi</taxon>
        <taxon>Dikarya</taxon>
        <taxon>Ascomycota</taxon>
        <taxon>Pezizomycotina</taxon>
        <taxon>Leotiomycetes</taxon>
        <taxon>Helotiales</taxon>
        <taxon>Sclerotiniaceae</taxon>
        <taxon>Botryotinia</taxon>
    </lineage>
</organism>
<evidence type="ECO:0000313" key="1">
    <source>
        <dbReference type="EMBL" id="TGO63068.1"/>
    </source>
</evidence>
<dbReference type="AlphaFoldDB" id="A0A4Z1INP1"/>
<comment type="caution">
    <text evidence="1">The sequence shown here is derived from an EMBL/GenBank/DDBJ whole genome shotgun (WGS) entry which is preliminary data.</text>
</comment>
<keyword evidence="2" id="KW-1185">Reference proteome</keyword>